<evidence type="ECO:0000313" key="6">
    <source>
        <dbReference type="Proteomes" id="UP000325313"/>
    </source>
</evidence>
<dbReference type="Proteomes" id="UP000324748">
    <property type="component" value="Unassembled WGS sequence"/>
</dbReference>
<evidence type="ECO:0000313" key="3">
    <source>
        <dbReference type="EMBL" id="KAA1085125.1"/>
    </source>
</evidence>
<evidence type="ECO:0000256" key="1">
    <source>
        <dbReference type="SAM" id="SignalP"/>
    </source>
</evidence>
<comment type="caution">
    <text evidence="2">The sequence shown here is derived from an EMBL/GenBank/DDBJ whole genome shotgun (WGS) entry which is preliminary data.</text>
</comment>
<name>A0A5B0M3G7_PUCGR</name>
<accession>A0A5B0M3G7</accession>
<keyword evidence="5" id="KW-1185">Reference proteome</keyword>
<proteinExistence type="predicted"/>
<dbReference type="AlphaFoldDB" id="A0A5B0M3G7"/>
<gene>
    <name evidence="2" type="ORF">PGT21_023780</name>
    <name evidence="4" type="ORF">PGTUg99_004677</name>
    <name evidence="3" type="ORF">PGTUg99_007646</name>
</gene>
<dbReference type="EMBL" id="VDEP01000417">
    <property type="protein sequence ID" value="KAA1085125.1"/>
    <property type="molecule type" value="Genomic_DNA"/>
</dbReference>
<sequence>MQRFLKAAQVGLIFTLIIGPSIASIPKQGGWTRYCDKCMGETSNPITVDSINKDLYKSKQVAVSNEQGILVQTNEIQTRKCKEFQAGMSHSNCVKDVKMQKFWCKKCGKNKWVCSLGCHEHGRPGPCDDLP</sequence>
<evidence type="ECO:0000313" key="2">
    <source>
        <dbReference type="EMBL" id="KAA1070779.1"/>
    </source>
</evidence>
<dbReference type="EMBL" id="VSWC01000171">
    <property type="protein sequence ID" value="KAA1070779.1"/>
    <property type="molecule type" value="Genomic_DNA"/>
</dbReference>
<evidence type="ECO:0000313" key="5">
    <source>
        <dbReference type="Proteomes" id="UP000324748"/>
    </source>
</evidence>
<evidence type="ECO:0000313" key="4">
    <source>
        <dbReference type="EMBL" id="KAA1125713.1"/>
    </source>
</evidence>
<dbReference type="EMBL" id="VDEP01000175">
    <property type="protein sequence ID" value="KAA1125713.1"/>
    <property type="molecule type" value="Genomic_DNA"/>
</dbReference>
<feature type="signal peptide" evidence="1">
    <location>
        <begin position="1"/>
        <end position="23"/>
    </location>
</feature>
<reference evidence="5 6" key="1">
    <citation type="submission" date="2019-05" db="EMBL/GenBank/DDBJ databases">
        <title>Emergence of the Ug99 lineage of the wheat stem rust pathogen through somatic hybridization.</title>
        <authorList>
            <person name="Li F."/>
            <person name="Upadhyaya N.M."/>
            <person name="Sperschneider J."/>
            <person name="Matny O."/>
            <person name="Nguyen-Phuc H."/>
            <person name="Mago R."/>
            <person name="Raley C."/>
            <person name="Miller M.E."/>
            <person name="Silverstein K.A.T."/>
            <person name="Henningsen E."/>
            <person name="Hirsch C.D."/>
            <person name="Visser B."/>
            <person name="Pretorius Z.A."/>
            <person name="Steffenson B.J."/>
            <person name="Schwessinger B."/>
            <person name="Dodds P.N."/>
            <person name="Figueroa M."/>
        </authorList>
    </citation>
    <scope>NUCLEOTIDE SEQUENCE [LARGE SCALE GENOMIC DNA]</scope>
    <source>
        <strain evidence="2">21-0</strain>
        <strain evidence="3 6">Ug99</strain>
    </source>
</reference>
<keyword evidence="1" id="KW-0732">Signal</keyword>
<dbReference type="Proteomes" id="UP000325313">
    <property type="component" value="Unassembled WGS sequence"/>
</dbReference>
<organism evidence="2 5">
    <name type="scientific">Puccinia graminis f. sp. tritici</name>
    <dbReference type="NCBI Taxonomy" id="56615"/>
    <lineage>
        <taxon>Eukaryota</taxon>
        <taxon>Fungi</taxon>
        <taxon>Dikarya</taxon>
        <taxon>Basidiomycota</taxon>
        <taxon>Pucciniomycotina</taxon>
        <taxon>Pucciniomycetes</taxon>
        <taxon>Pucciniales</taxon>
        <taxon>Pucciniaceae</taxon>
        <taxon>Puccinia</taxon>
    </lineage>
</organism>
<protein>
    <submittedName>
        <fullName evidence="2">Uncharacterized protein</fullName>
    </submittedName>
</protein>
<feature type="chain" id="PRO_5036137148" evidence="1">
    <location>
        <begin position="24"/>
        <end position="131"/>
    </location>
</feature>